<proteinExistence type="predicted"/>
<dbReference type="AlphaFoldDB" id="A0A451BNT6"/>
<accession>A0A451BNT6</accession>
<organism evidence="3">
    <name type="scientific">Candidatus Kentrum sp. SD</name>
    <dbReference type="NCBI Taxonomy" id="2126332"/>
    <lineage>
        <taxon>Bacteria</taxon>
        <taxon>Pseudomonadati</taxon>
        <taxon>Pseudomonadota</taxon>
        <taxon>Gammaproteobacteria</taxon>
        <taxon>Candidatus Kentrum</taxon>
    </lineage>
</organism>
<dbReference type="EMBL" id="CAADHB010000077">
    <property type="protein sequence ID" value="VFK79971.1"/>
    <property type="molecule type" value="Genomic_DNA"/>
</dbReference>
<reference evidence="3" key="1">
    <citation type="submission" date="2019-02" db="EMBL/GenBank/DDBJ databases">
        <authorList>
            <person name="Gruber-Vodicka R. H."/>
            <person name="Seah K. B. B."/>
        </authorList>
    </citation>
    <scope>NUCLEOTIDE SEQUENCE</scope>
    <source>
        <strain evidence="3">BECK_S127</strain>
        <strain evidence="2">BECK_S1320</strain>
        <strain evidence="1">BECK_S1321</strain>
    </source>
</reference>
<sequence>MPWLEEDETPPRITQNHTLDYAYRIRCHSLPIEHAYPLAEAIMAVLPWFKSEPSIGIHSIHVADSGNGWIRPTGTGNNFNDLLYLSRRTKLVLRLRNDLIRKAKNLEGSILDIDKNTLVVETGQEKPLRPSGTLFARYVATGDHDQETQFVDYLVDQFQRMDIDVRKLLCGKEHIIPTPNAPIHTRSVLIAELNPEESLRVQQNGIGPFHELGCGLFIPHKDIASVRKK</sequence>
<dbReference type="InterPro" id="IPR014174">
    <property type="entry name" value="CRISPR-assoc_prot_Cas6/Cmx6"/>
</dbReference>
<evidence type="ECO:0000313" key="2">
    <source>
        <dbReference type="EMBL" id="VFK46270.1"/>
    </source>
</evidence>
<evidence type="ECO:0000313" key="1">
    <source>
        <dbReference type="EMBL" id="VFK45324.1"/>
    </source>
</evidence>
<name>A0A451BNT6_9GAMM</name>
<dbReference type="EMBL" id="CAADFU010000070">
    <property type="protein sequence ID" value="VFK46270.1"/>
    <property type="molecule type" value="Genomic_DNA"/>
</dbReference>
<dbReference type="Pfam" id="PF09559">
    <property type="entry name" value="Cas6"/>
    <property type="match status" value="1"/>
</dbReference>
<protein>
    <submittedName>
        <fullName evidence="3">CRISPR-associated protein Cas6, subtype MYXAN</fullName>
    </submittedName>
</protein>
<evidence type="ECO:0000313" key="3">
    <source>
        <dbReference type="EMBL" id="VFK79971.1"/>
    </source>
</evidence>
<gene>
    <name evidence="3" type="ORF">BECKSD772D_GA0070982_10773</name>
    <name evidence="2" type="ORF">BECKSD772E_GA0070983_10703</name>
    <name evidence="1" type="ORF">BECKSD772F_GA0070984_12191</name>
</gene>
<dbReference type="EMBL" id="CAADFR010000219">
    <property type="protein sequence ID" value="VFK45324.1"/>
    <property type="molecule type" value="Genomic_DNA"/>
</dbReference>